<dbReference type="GO" id="GO:0015421">
    <property type="term" value="F:ABC-type oligopeptide transporter activity"/>
    <property type="evidence" value="ECO:0007669"/>
    <property type="project" value="TreeGrafter"/>
</dbReference>
<dbReference type="InterPro" id="IPR036640">
    <property type="entry name" value="ABC1_TM_sf"/>
</dbReference>
<dbReference type="GO" id="GO:0005524">
    <property type="term" value="F:ATP binding"/>
    <property type="evidence" value="ECO:0007669"/>
    <property type="project" value="UniProtKB-KW"/>
</dbReference>
<feature type="transmembrane region" description="Helical" evidence="7">
    <location>
        <begin position="47"/>
        <end position="68"/>
    </location>
</feature>
<dbReference type="PANTHER" id="PTHR43394">
    <property type="entry name" value="ATP-DEPENDENT PERMEASE MDL1, MITOCHONDRIAL"/>
    <property type="match status" value="1"/>
</dbReference>
<evidence type="ECO:0000256" key="7">
    <source>
        <dbReference type="SAM" id="Phobius"/>
    </source>
</evidence>
<sequence length="546" mass="62233">MIKKSTLKYAMIAFGFCILSEIISLISPRLMQYIIDTVIPQRNMHTIILSILIFISIPLLHICVKSIFNYFAIVFARNKGNEYAIQLMEKIIHQPLRFFDTHNSIELLTESGRELSNLLLFYIKDIPSYYSAILSSVIIFIILCSYHPVIGVFQILFLPLSIIPVRFIHIKLEGLVNNVLEKNAKNNQLKADIFKNIDYIKSNNLETFYINKIKENNDAVVSVWGSVASMESLAGVWINGFMTSLFTGLSFGIVALLMMYTTQLTVGTIISVVSYCELLYSYLNTVFSTEIEKGKFKGEFTKTKELFELDSDTSRNQHPFSFKRAIQFHKVDFQYTNTRILKELTMVLPAHKWTVILGESGVGKSTILKLIEKFYTEYEGKIMVDDISLKDIDNHDLRSKVAYLSQSPSLFPGSIRSNLTVGNDTITDEMIWGVLETVNMKDYVSSLDDALDTDVFEAGKIMSTGQKQRLCIARALLRNIEIYLLDEITSNVDPENTQLILSYFKELSKDGKTIISVTHDREYIPFADVIYELCNGKDVTIVSEIQ</sequence>
<evidence type="ECO:0000313" key="10">
    <source>
        <dbReference type="EMBL" id="EFW23553.1"/>
    </source>
</evidence>
<reference evidence="10 11" key="1">
    <citation type="submission" date="2010-08" db="EMBL/GenBank/DDBJ databases">
        <authorList>
            <person name="Weinstock G."/>
            <person name="Sodergren E."/>
            <person name="Clifton S."/>
            <person name="Fulton L."/>
            <person name="Fulton B."/>
            <person name="Courtney L."/>
            <person name="Fronick C."/>
            <person name="Harrison M."/>
            <person name="Strong C."/>
            <person name="Farmer C."/>
            <person name="Delahaunty K."/>
            <person name="Markovic C."/>
            <person name="Hall O."/>
            <person name="Minx P."/>
            <person name="Tomlinson C."/>
            <person name="Mitreva M."/>
            <person name="Hou S."/>
            <person name="Chen J."/>
            <person name="Wollam A."/>
            <person name="Pepin K.H."/>
            <person name="Johnson M."/>
            <person name="Bhonagiri V."/>
            <person name="Zhang X."/>
            <person name="Suruliraj S."/>
            <person name="Warren W."/>
            <person name="Chinwalla A."/>
            <person name="Mardis E.R."/>
            <person name="Wilson R.K."/>
        </authorList>
    </citation>
    <scope>NUCLEOTIDE SEQUENCE [LARGE SCALE GENOMIC DNA]</scope>
    <source>
        <strain evidence="10 11">F0204</strain>
    </source>
</reference>
<evidence type="ECO:0000259" key="8">
    <source>
        <dbReference type="PROSITE" id="PS50893"/>
    </source>
</evidence>
<dbReference type="InterPro" id="IPR003439">
    <property type="entry name" value="ABC_transporter-like_ATP-bd"/>
</dbReference>
<dbReference type="Pfam" id="PF00005">
    <property type="entry name" value="ABC_tran"/>
    <property type="match status" value="1"/>
</dbReference>
<comment type="caution">
    <text evidence="10">The sequence shown here is derived from an EMBL/GenBank/DDBJ whole genome shotgun (WGS) entry which is preliminary data.</text>
</comment>
<dbReference type="Gene3D" id="1.20.1560.10">
    <property type="entry name" value="ABC transporter type 1, transmembrane domain"/>
    <property type="match status" value="1"/>
</dbReference>
<feature type="transmembrane region" description="Helical" evidence="7">
    <location>
        <begin position="129"/>
        <end position="157"/>
    </location>
</feature>
<dbReference type="SUPFAM" id="SSF90123">
    <property type="entry name" value="ABC transporter transmembrane region"/>
    <property type="match status" value="1"/>
</dbReference>
<dbReference type="EMBL" id="AECQ01000040">
    <property type="protein sequence ID" value="EFW23553.1"/>
    <property type="molecule type" value="Genomic_DNA"/>
</dbReference>
<evidence type="ECO:0000313" key="11">
    <source>
        <dbReference type="Proteomes" id="UP000004097"/>
    </source>
</evidence>
<keyword evidence="11" id="KW-1185">Reference proteome</keyword>
<dbReference type="InterPro" id="IPR003593">
    <property type="entry name" value="AAA+_ATPase"/>
</dbReference>
<gene>
    <name evidence="10" type="ORF">HMPREF9430_01895</name>
</gene>
<evidence type="ECO:0000256" key="5">
    <source>
        <dbReference type="ARBA" id="ARBA00022989"/>
    </source>
</evidence>
<evidence type="ECO:0000256" key="4">
    <source>
        <dbReference type="ARBA" id="ARBA00022840"/>
    </source>
</evidence>
<feature type="transmembrane region" description="Helical" evidence="7">
    <location>
        <begin position="7"/>
        <end position="27"/>
    </location>
</feature>
<dbReference type="HOGENOM" id="CLU_000604_84_3_9"/>
<feature type="domain" description="ABC transporter" evidence="8">
    <location>
        <begin position="326"/>
        <end position="545"/>
    </location>
</feature>
<organism evidence="10 11">
    <name type="scientific">Solobacterium moorei F0204</name>
    <dbReference type="NCBI Taxonomy" id="706433"/>
    <lineage>
        <taxon>Bacteria</taxon>
        <taxon>Bacillati</taxon>
        <taxon>Bacillota</taxon>
        <taxon>Erysipelotrichia</taxon>
        <taxon>Erysipelotrichales</taxon>
        <taxon>Erysipelotrichaceae</taxon>
        <taxon>Solobacterium</taxon>
    </lineage>
</organism>
<dbReference type="InterPro" id="IPR027417">
    <property type="entry name" value="P-loop_NTPase"/>
</dbReference>
<evidence type="ECO:0000256" key="6">
    <source>
        <dbReference type="ARBA" id="ARBA00023136"/>
    </source>
</evidence>
<dbReference type="CDD" id="cd03228">
    <property type="entry name" value="ABCC_MRP_Like"/>
    <property type="match status" value="1"/>
</dbReference>
<keyword evidence="5 7" id="KW-1133">Transmembrane helix</keyword>
<dbReference type="GO" id="GO:0005886">
    <property type="term" value="C:plasma membrane"/>
    <property type="evidence" value="ECO:0007669"/>
    <property type="project" value="UniProtKB-SubCell"/>
</dbReference>
<keyword evidence="3" id="KW-0547">Nucleotide-binding</keyword>
<dbReference type="GO" id="GO:0016887">
    <property type="term" value="F:ATP hydrolysis activity"/>
    <property type="evidence" value="ECO:0007669"/>
    <property type="project" value="InterPro"/>
</dbReference>
<dbReference type="InterPro" id="IPR039421">
    <property type="entry name" value="Type_1_exporter"/>
</dbReference>
<dbReference type="Proteomes" id="UP000004097">
    <property type="component" value="Unassembled WGS sequence"/>
</dbReference>
<name>E7MQS7_9FIRM</name>
<evidence type="ECO:0000256" key="3">
    <source>
        <dbReference type="ARBA" id="ARBA00022741"/>
    </source>
</evidence>
<protein>
    <submittedName>
        <fullName evidence="10">ABC transporter, ATP-binding protein</fullName>
    </submittedName>
</protein>
<feature type="transmembrane region" description="Helical" evidence="7">
    <location>
        <begin position="264"/>
        <end position="283"/>
    </location>
</feature>
<dbReference type="Pfam" id="PF00664">
    <property type="entry name" value="ABC_membrane"/>
    <property type="match status" value="1"/>
</dbReference>
<comment type="subcellular location">
    <subcellularLocation>
        <location evidence="1">Cell membrane</location>
        <topology evidence="1">Multi-pass membrane protein</topology>
    </subcellularLocation>
</comment>
<evidence type="ECO:0000256" key="1">
    <source>
        <dbReference type="ARBA" id="ARBA00004651"/>
    </source>
</evidence>
<keyword evidence="4 10" id="KW-0067">ATP-binding</keyword>
<keyword evidence="2 7" id="KW-0812">Transmembrane</keyword>
<feature type="transmembrane region" description="Helical" evidence="7">
    <location>
        <begin position="236"/>
        <end position="257"/>
    </location>
</feature>
<proteinExistence type="predicted"/>
<dbReference type="SMART" id="SM00382">
    <property type="entry name" value="AAA"/>
    <property type="match status" value="1"/>
</dbReference>
<dbReference type="Gene3D" id="3.40.50.300">
    <property type="entry name" value="P-loop containing nucleotide triphosphate hydrolases"/>
    <property type="match status" value="1"/>
</dbReference>
<dbReference type="AlphaFoldDB" id="E7MQS7"/>
<dbReference type="PROSITE" id="PS50929">
    <property type="entry name" value="ABC_TM1F"/>
    <property type="match status" value="1"/>
</dbReference>
<dbReference type="PROSITE" id="PS50893">
    <property type="entry name" value="ABC_TRANSPORTER_2"/>
    <property type="match status" value="1"/>
</dbReference>
<dbReference type="InterPro" id="IPR011527">
    <property type="entry name" value="ABC1_TM_dom"/>
</dbReference>
<keyword evidence="6 7" id="KW-0472">Membrane</keyword>
<accession>E7MQS7</accession>
<dbReference type="SUPFAM" id="SSF52540">
    <property type="entry name" value="P-loop containing nucleoside triphosphate hydrolases"/>
    <property type="match status" value="1"/>
</dbReference>
<feature type="domain" description="ABC transmembrane type-1" evidence="9">
    <location>
        <begin position="12"/>
        <end position="288"/>
    </location>
</feature>
<dbReference type="eggNOG" id="COG1132">
    <property type="taxonomic scope" value="Bacteria"/>
</dbReference>
<dbReference type="STRING" id="706433.HMPREF9430_01895"/>
<dbReference type="PANTHER" id="PTHR43394:SF1">
    <property type="entry name" value="ATP-BINDING CASSETTE SUB-FAMILY B MEMBER 10, MITOCHONDRIAL"/>
    <property type="match status" value="1"/>
</dbReference>
<evidence type="ECO:0000256" key="2">
    <source>
        <dbReference type="ARBA" id="ARBA00022692"/>
    </source>
</evidence>
<evidence type="ECO:0000259" key="9">
    <source>
        <dbReference type="PROSITE" id="PS50929"/>
    </source>
</evidence>